<dbReference type="SUPFAM" id="SSF48371">
    <property type="entry name" value="ARM repeat"/>
    <property type="match status" value="1"/>
</dbReference>
<evidence type="ECO:0000256" key="3">
    <source>
        <dbReference type="ARBA" id="ARBA00008669"/>
    </source>
</evidence>
<comment type="subcellular location">
    <subcellularLocation>
        <location evidence="2">Cytoplasm</location>
    </subcellularLocation>
    <subcellularLocation>
        <location evidence="1">Nucleus</location>
    </subcellularLocation>
</comment>
<dbReference type="CTD" id="35016"/>
<dbReference type="InterPro" id="IPR013713">
    <property type="entry name" value="XPO2_central"/>
</dbReference>
<dbReference type="GO" id="GO:0006606">
    <property type="term" value="P:protein import into nucleus"/>
    <property type="evidence" value="ECO:0007669"/>
    <property type="project" value="TreeGrafter"/>
</dbReference>
<dbReference type="KEGG" id="vde:111246157"/>
<dbReference type="FunCoup" id="A0A7M7JEU9">
    <property type="interactions" value="2320"/>
</dbReference>
<dbReference type="SMART" id="SM00913">
    <property type="entry name" value="IBN_N"/>
    <property type="match status" value="1"/>
</dbReference>
<evidence type="ECO:0000256" key="4">
    <source>
        <dbReference type="ARBA" id="ARBA00018945"/>
    </source>
</evidence>
<evidence type="ECO:0000256" key="2">
    <source>
        <dbReference type="ARBA" id="ARBA00004496"/>
    </source>
</evidence>
<evidence type="ECO:0000256" key="5">
    <source>
        <dbReference type="ARBA" id="ARBA00022448"/>
    </source>
</evidence>
<dbReference type="InterPro" id="IPR016024">
    <property type="entry name" value="ARM-type_fold"/>
</dbReference>
<dbReference type="InParanoid" id="A0A7M7JEU9"/>
<dbReference type="InterPro" id="IPR001494">
    <property type="entry name" value="Importin-beta_N"/>
</dbReference>
<evidence type="ECO:0000256" key="1">
    <source>
        <dbReference type="ARBA" id="ARBA00004123"/>
    </source>
</evidence>
<dbReference type="OMA" id="AENEFLM"/>
<evidence type="ECO:0000256" key="6">
    <source>
        <dbReference type="ARBA" id="ARBA00022490"/>
    </source>
</evidence>
<dbReference type="RefSeq" id="XP_022651014.1">
    <property type="nucleotide sequence ID" value="XM_022795279.1"/>
</dbReference>
<sequence length="976" mass="111377">MELTEANMATMATYLKQTLDPVLEQRKNAEKFLESVETNKNYPILLLSVVDKLEFEDVARLAGAITFKNYVKRNWAVPDEVNKQSAIHEEDRERVKQLIVNLMLKSPPNIQRQLSDAVSIIGKSDFPQNWPKLLDEMIAYFATGDFHVINGVLQTANSLFQRYRYEFKSQRLWSEIKYVLDSFAKPLTDLFVVTVNLVSSHGDNPTVLHVIFNSLVVIAEIFYSLNYQDIPEFFEDNMKTWFERFHALLSANNKALASNSDDEPGVLEKLKSQICDNISLYAEKYDEEFCSLLPNFVNAIWELLATTDLHLKYDTLVSNALRFLSTVARKPQYKNLFEGPAIFQSLCQNVIMPNMRFRPADEELFEDNPEEYVRRDIEGSDVDTRRRAACDLVRSLSRHFEDKITQSFSSSIAELLQQYTSDNRNYWKQKDTAIYLVTSMAVKASTAKHGTTQTSDLVNIQQFFADYILPELKNEDPTYLPVIKADCIKFHMVFRNQLPKEMHIQALPFLVKHLRNPNFIVHTYAAAAIEKMFTLRVTQAVSGSDVTLISTQDVKPELEMLLNNLFAVMELPCSAENEYVMKSVMRTFSLSRADVIPYLNALLHALTKKLMLVSKNPSKPHFNHYLFETLCLSVKIVCQNDRTKVSDFETVFFPVFQELLTQDVQEFVPYVFQLLSMMLEYHQGAAPESYMGMFPCLLTPILWERQGNIQPLVRLIQAFIERSSAQIIAMEKLNAVLGVFQKLIASKNNDHHGFHIVQSLVEHMEPSHLQPFIKQVFILLFQRLTSSKTTKLVKGLLVFFNLFAVKYGPVALQTTVDELQPQLFGMVLEKLYIAEVQRVSGQIERKICAVGIVKILCELPAMVSTYGAFWPQLLEALVKLLEAPEDTTIPENEHFVEVDDSSGYQAAYSQLQFANKPPIDPLAHIQEPRLLLVEGLSALSLSAGQGRLPMMIQTGLTPAAGQYVQRYLETAGVTLL</sequence>
<feature type="domain" description="Importin N-terminal" evidence="10">
    <location>
        <begin position="29"/>
        <end position="105"/>
    </location>
</feature>
<keyword evidence="12" id="KW-1185">Reference proteome</keyword>
<protein>
    <recommendedName>
        <fullName evidence="4">Exportin-2</fullName>
    </recommendedName>
    <alternativeName>
        <fullName evidence="9">Importin-alpha re-exporter</fullName>
    </alternativeName>
</protein>
<keyword evidence="7" id="KW-0653">Protein transport</keyword>
<dbReference type="Pfam" id="PF03810">
    <property type="entry name" value="IBN_N"/>
    <property type="match status" value="1"/>
</dbReference>
<accession>A0A7M7JEU9</accession>
<evidence type="ECO:0000313" key="12">
    <source>
        <dbReference type="Proteomes" id="UP000594260"/>
    </source>
</evidence>
<name>A0A7M7JEU9_VARDE</name>
<dbReference type="Gene3D" id="1.25.10.10">
    <property type="entry name" value="Leucine-rich Repeat Variant"/>
    <property type="match status" value="1"/>
</dbReference>
<dbReference type="GO" id="GO:0005635">
    <property type="term" value="C:nuclear envelope"/>
    <property type="evidence" value="ECO:0007669"/>
    <property type="project" value="TreeGrafter"/>
</dbReference>
<dbReference type="InterPro" id="IPR011989">
    <property type="entry name" value="ARM-like"/>
</dbReference>
<dbReference type="GO" id="GO:0006611">
    <property type="term" value="P:protein export from nucleus"/>
    <property type="evidence" value="ECO:0007669"/>
    <property type="project" value="TreeGrafter"/>
</dbReference>
<dbReference type="OrthoDB" id="3268246at2759"/>
<dbReference type="GO" id="GO:0005049">
    <property type="term" value="F:nuclear export signal receptor activity"/>
    <property type="evidence" value="ECO:0007669"/>
    <property type="project" value="TreeGrafter"/>
</dbReference>
<dbReference type="PROSITE" id="PS50166">
    <property type="entry name" value="IMPORTIN_B_NT"/>
    <property type="match status" value="1"/>
</dbReference>
<dbReference type="InterPro" id="IPR005043">
    <property type="entry name" value="XPO2_C"/>
</dbReference>
<keyword evidence="8" id="KW-0539">Nucleus</keyword>
<evidence type="ECO:0000256" key="8">
    <source>
        <dbReference type="ARBA" id="ARBA00023242"/>
    </source>
</evidence>
<evidence type="ECO:0000259" key="10">
    <source>
        <dbReference type="PROSITE" id="PS50166"/>
    </source>
</evidence>
<dbReference type="Proteomes" id="UP000594260">
    <property type="component" value="Unplaced"/>
</dbReference>
<dbReference type="PANTHER" id="PTHR10997">
    <property type="entry name" value="IMPORTIN-7, 8, 11"/>
    <property type="match status" value="1"/>
</dbReference>
<evidence type="ECO:0000313" key="11">
    <source>
        <dbReference type="EnsemblMetazoa" id="XP_022651014"/>
    </source>
</evidence>
<dbReference type="GO" id="GO:0031267">
    <property type="term" value="F:small GTPase binding"/>
    <property type="evidence" value="ECO:0007669"/>
    <property type="project" value="InterPro"/>
</dbReference>
<reference evidence="11" key="1">
    <citation type="submission" date="2021-01" db="UniProtKB">
        <authorList>
            <consortium name="EnsemblMetazoa"/>
        </authorList>
    </citation>
    <scope>IDENTIFICATION</scope>
</reference>
<organism evidence="11 12">
    <name type="scientific">Varroa destructor</name>
    <name type="common">Honeybee mite</name>
    <dbReference type="NCBI Taxonomy" id="109461"/>
    <lineage>
        <taxon>Eukaryota</taxon>
        <taxon>Metazoa</taxon>
        <taxon>Ecdysozoa</taxon>
        <taxon>Arthropoda</taxon>
        <taxon>Chelicerata</taxon>
        <taxon>Arachnida</taxon>
        <taxon>Acari</taxon>
        <taxon>Parasitiformes</taxon>
        <taxon>Mesostigmata</taxon>
        <taxon>Gamasina</taxon>
        <taxon>Dermanyssoidea</taxon>
        <taxon>Varroidae</taxon>
        <taxon>Varroa</taxon>
    </lineage>
</organism>
<dbReference type="Pfam" id="PF03378">
    <property type="entry name" value="CAS_CSE1"/>
    <property type="match status" value="1"/>
</dbReference>
<dbReference type="FunFam" id="1.25.10.10:FF:000057">
    <property type="entry name" value="Exportin-2 isoform 1"/>
    <property type="match status" value="1"/>
</dbReference>
<dbReference type="AlphaFoldDB" id="A0A7M7JEU9"/>
<evidence type="ECO:0000256" key="7">
    <source>
        <dbReference type="ARBA" id="ARBA00022927"/>
    </source>
</evidence>
<dbReference type="Pfam" id="PF08506">
    <property type="entry name" value="Cse1"/>
    <property type="match status" value="1"/>
</dbReference>
<dbReference type="PANTHER" id="PTHR10997:SF8">
    <property type="entry name" value="EXPORTIN-2"/>
    <property type="match status" value="1"/>
</dbReference>
<proteinExistence type="inferred from homology"/>
<keyword evidence="5" id="KW-0813">Transport</keyword>
<keyword evidence="6" id="KW-0963">Cytoplasm</keyword>
<dbReference type="EnsemblMetazoa" id="XM_022795279">
    <property type="protein sequence ID" value="XP_022651014"/>
    <property type="gene ID" value="LOC111246157"/>
</dbReference>
<dbReference type="GeneID" id="111246157"/>
<evidence type="ECO:0000256" key="9">
    <source>
        <dbReference type="ARBA" id="ARBA00030693"/>
    </source>
</evidence>
<dbReference type="GO" id="GO:0005829">
    <property type="term" value="C:cytosol"/>
    <property type="evidence" value="ECO:0007669"/>
    <property type="project" value="TreeGrafter"/>
</dbReference>
<comment type="similarity">
    <text evidence="3">Belongs to the XPO2/CSE1 family.</text>
</comment>